<reference evidence="2" key="1">
    <citation type="submission" date="2021-01" db="EMBL/GenBank/DDBJ databases">
        <title>Whole genome shotgun sequence of Virgisporangium ochraceum NBRC 16418.</title>
        <authorList>
            <person name="Komaki H."/>
            <person name="Tamura T."/>
        </authorList>
    </citation>
    <scope>NUCLEOTIDE SEQUENCE</scope>
    <source>
        <strain evidence="2">NBRC 16418</strain>
    </source>
</reference>
<dbReference type="Proteomes" id="UP000635606">
    <property type="component" value="Unassembled WGS sequence"/>
</dbReference>
<dbReference type="EMBL" id="BOPH01000047">
    <property type="protein sequence ID" value="GIJ68690.1"/>
    <property type="molecule type" value="Genomic_DNA"/>
</dbReference>
<gene>
    <name evidence="2" type="ORF">Voc01_036070</name>
</gene>
<dbReference type="InterPro" id="IPR032710">
    <property type="entry name" value="NTF2-like_dom_sf"/>
</dbReference>
<dbReference type="SUPFAM" id="SSF54427">
    <property type="entry name" value="NTF2-like"/>
    <property type="match status" value="1"/>
</dbReference>
<organism evidence="2 3">
    <name type="scientific">Virgisporangium ochraceum</name>
    <dbReference type="NCBI Taxonomy" id="65505"/>
    <lineage>
        <taxon>Bacteria</taxon>
        <taxon>Bacillati</taxon>
        <taxon>Actinomycetota</taxon>
        <taxon>Actinomycetes</taxon>
        <taxon>Micromonosporales</taxon>
        <taxon>Micromonosporaceae</taxon>
        <taxon>Virgisporangium</taxon>
    </lineage>
</organism>
<evidence type="ECO:0000259" key="1">
    <source>
        <dbReference type="Pfam" id="PF12680"/>
    </source>
</evidence>
<dbReference type="InterPro" id="IPR037401">
    <property type="entry name" value="SnoaL-like"/>
</dbReference>
<keyword evidence="3" id="KW-1185">Reference proteome</keyword>
<dbReference type="Pfam" id="PF12680">
    <property type="entry name" value="SnoaL_2"/>
    <property type="match status" value="1"/>
</dbReference>
<sequence>MRYRSTRDVLDDHLRRRAAGDLDGDLLANYAPDVIVLHPDGEAFGHDGVRWLADRFSRYQTDAEFRCHRVLTAGEIGVLEWSGRGGRTDTLMIEATESFVLREGLIAAQTLTYVTAYVMIPDAAAA</sequence>
<name>A0A8J3ZWB5_9ACTN</name>
<evidence type="ECO:0000313" key="3">
    <source>
        <dbReference type="Proteomes" id="UP000635606"/>
    </source>
</evidence>
<comment type="caution">
    <text evidence="2">The sequence shown here is derived from an EMBL/GenBank/DDBJ whole genome shotgun (WGS) entry which is preliminary data.</text>
</comment>
<dbReference type="Gene3D" id="3.10.450.50">
    <property type="match status" value="1"/>
</dbReference>
<evidence type="ECO:0000313" key="2">
    <source>
        <dbReference type="EMBL" id="GIJ68690.1"/>
    </source>
</evidence>
<dbReference type="RefSeq" id="WP_203928637.1">
    <property type="nucleotide sequence ID" value="NZ_BOPH01000047.1"/>
</dbReference>
<feature type="domain" description="SnoaL-like" evidence="1">
    <location>
        <begin position="13"/>
        <end position="108"/>
    </location>
</feature>
<proteinExistence type="predicted"/>
<dbReference type="AlphaFoldDB" id="A0A8J3ZWB5"/>
<protein>
    <recommendedName>
        <fullName evidence="1">SnoaL-like domain-containing protein</fullName>
    </recommendedName>
</protein>
<accession>A0A8J3ZWB5</accession>